<dbReference type="Pfam" id="PF03471">
    <property type="entry name" value="CorC_HlyC"/>
    <property type="match status" value="1"/>
</dbReference>
<dbReference type="Pfam" id="PF01595">
    <property type="entry name" value="CNNM"/>
    <property type="match status" value="1"/>
</dbReference>
<evidence type="ECO:0000256" key="1">
    <source>
        <dbReference type="ARBA" id="ARBA00004141"/>
    </source>
</evidence>
<dbReference type="SUPFAM" id="SSF54631">
    <property type="entry name" value="CBS-domain pair"/>
    <property type="match status" value="1"/>
</dbReference>
<keyword evidence="3" id="KW-0677">Repeat</keyword>
<dbReference type="GO" id="GO:0050660">
    <property type="term" value="F:flavin adenine dinucleotide binding"/>
    <property type="evidence" value="ECO:0007669"/>
    <property type="project" value="InterPro"/>
</dbReference>
<evidence type="ECO:0000256" key="8">
    <source>
        <dbReference type="SAM" id="MobiDB-lite"/>
    </source>
</evidence>
<dbReference type="InterPro" id="IPR002550">
    <property type="entry name" value="CNNM"/>
</dbReference>
<evidence type="ECO:0000256" key="4">
    <source>
        <dbReference type="ARBA" id="ARBA00022989"/>
    </source>
</evidence>
<organism evidence="11">
    <name type="scientific">Vitrella brassicaformis</name>
    <dbReference type="NCBI Taxonomy" id="1169539"/>
    <lineage>
        <taxon>Eukaryota</taxon>
        <taxon>Sar</taxon>
        <taxon>Alveolata</taxon>
        <taxon>Colpodellida</taxon>
        <taxon>Vitrellaceae</taxon>
        <taxon>Vitrella</taxon>
    </lineage>
</organism>
<keyword evidence="4 9" id="KW-1133">Transmembrane helix</keyword>
<evidence type="ECO:0000256" key="7">
    <source>
        <dbReference type="PROSITE-ProRule" id="PRU00703"/>
    </source>
</evidence>
<dbReference type="EMBL" id="HBGB01049798">
    <property type="protein sequence ID" value="CAD9074121.1"/>
    <property type="molecule type" value="Transcribed_RNA"/>
</dbReference>
<feature type="domain" description="CBS" evidence="10">
    <location>
        <begin position="340"/>
        <end position="399"/>
    </location>
</feature>
<dbReference type="SMART" id="SM00116">
    <property type="entry name" value="CBS"/>
    <property type="match status" value="2"/>
</dbReference>
<dbReference type="AlphaFoldDB" id="A0A7S1KHG4"/>
<dbReference type="PANTHER" id="PTHR22777:SF17">
    <property type="entry name" value="UPF0053 PROTEIN SLL0260"/>
    <property type="match status" value="1"/>
</dbReference>
<evidence type="ECO:0000256" key="2">
    <source>
        <dbReference type="ARBA" id="ARBA00022692"/>
    </source>
</evidence>
<accession>A0A7S1KHG4</accession>
<dbReference type="Pfam" id="PF00571">
    <property type="entry name" value="CBS"/>
    <property type="match status" value="2"/>
</dbReference>
<evidence type="ECO:0000259" key="10">
    <source>
        <dbReference type="PROSITE" id="PS51371"/>
    </source>
</evidence>
<dbReference type="InterPro" id="IPR005170">
    <property type="entry name" value="Transptr-assoc_dom"/>
</dbReference>
<feature type="region of interest" description="Disordered" evidence="8">
    <location>
        <begin position="19"/>
        <end position="72"/>
    </location>
</feature>
<name>A0A7S1KHG4_9ALVE</name>
<feature type="region of interest" description="Disordered" evidence="8">
    <location>
        <begin position="566"/>
        <end position="589"/>
    </location>
</feature>
<dbReference type="InterPro" id="IPR000644">
    <property type="entry name" value="CBS_dom"/>
</dbReference>
<evidence type="ECO:0000256" key="6">
    <source>
        <dbReference type="ARBA" id="ARBA00023136"/>
    </source>
</evidence>
<dbReference type="InterPro" id="IPR046342">
    <property type="entry name" value="CBS_dom_sf"/>
</dbReference>
<feature type="domain" description="CBS" evidence="10">
    <location>
        <begin position="408"/>
        <end position="471"/>
    </location>
</feature>
<evidence type="ECO:0000313" key="11">
    <source>
        <dbReference type="EMBL" id="CAD9074121.1"/>
    </source>
</evidence>
<dbReference type="Gene3D" id="3.10.580.10">
    <property type="entry name" value="CBS-domain"/>
    <property type="match status" value="1"/>
</dbReference>
<dbReference type="InterPro" id="IPR016169">
    <property type="entry name" value="FAD-bd_PCMH_sub2"/>
</dbReference>
<dbReference type="SMART" id="SM01091">
    <property type="entry name" value="CorC_HlyC"/>
    <property type="match status" value="1"/>
</dbReference>
<feature type="compositionally biased region" description="Basic residues" evidence="8">
    <location>
        <begin position="41"/>
        <end position="59"/>
    </location>
</feature>
<dbReference type="SUPFAM" id="SSF56176">
    <property type="entry name" value="FAD-binding/transporter-associated domain-like"/>
    <property type="match status" value="1"/>
</dbReference>
<keyword evidence="6 9" id="KW-0472">Membrane</keyword>
<dbReference type="InterPro" id="IPR036318">
    <property type="entry name" value="FAD-bd_PCMH-like_sf"/>
</dbReference>
<dbReference type="PROSITE" id="PS51371">
    <property type="entry name" value="CBS"/>
    <property type="match status" value="2"/>
</dbReference>
<keyword evidence="5 7" id="KW-0129">CBS domain</keyword>
<evidence type="ECO:0000256" key="3">
    <source>
        <dbReference type="ARBA" id="ARBA00022737"/>
    </source>
</evidence>
<reference evidence="11" key="1">
    <citation type="submission" date="2021-01" db="EMBL/GenBank/DDBJ databases">
        <authorList>
            <person name="Corre E."/>
            <person name="Pelletier E."/>
            <person name="Niang G."/>
            <person name="Scheremetjew M."/>
            <person name="Finn R."/>
            <person name="Kale V."/>
            <person name="Holt S."/>
            <person name="Cochrane G."/>
            <person name="Meng A."/>
            <person name="Brown T."/>
            <person name="Cohen L."/>
        </authorList>
    </citation>
    <scope>NUCLEOTIDE SEQUENCE</scope>
    <source>
        <strain evidence="11">CCMP3346</strain>
    </source>
</reference>
<dbReference type="Gene3D" id="3.30.465.10">
    <property type="match status" value="1"/>
</dbReference>
<comment type="subcellular location">
    <subcellularLocation>
        <location evidence="1">Membrane</location>
        <topology evidence="1">Multi-pass membrane protein</topology>
    </subcellularLocation>
</comment>
<feature type="transmembrane region" description="Helical" evidence="9">
    <location>
        <begin position="226"/>
        <end position="244"/>
    </location>
</feature>
<dbReference type="CDD" id="cd04590">
    <property type="entry name" value="CBS_pair_CorC_HlyC_assoc"/>
    <property type="match status" value="1"/>
</dbReference>
<gene>
    <name evidence="11" type="ORF">VBRA1451_LOCUS29205</name>
</gene>
<dbReference type="FunFam" id="3.10.580.10:FF:000002">
    <property type="entry name" value="Magnesium/cobalt efflux protein CorC"/>
    <property type="match status" value="1"/>
</dbReference>
<evidence type="ECO:0000256" key="9">
    <source>
        <dbReference type="SAM" id="Phobius"/>
    </source>
</evidence>
<dbReference type="PANTHER" id="PTHR22777">
    <property type="entry name" value="HEMOLYSIN-RELATED"/>
    <property type="match status" value="1"/>
</dbReference>
<dbReference type="InterPro" id="IPR044751">
    <property type="entry name" value="Ion_transp-like_CBS"/>
</dbReference>
<keyword evidence="2 9" id="KW-0812">Transmembrane</keyword>
<evidence type="ECO:0000256" key="5">
    <source>
        <dbReference type="ARBA" id="ARBA00023122"/>
    </source>
</evidence>
<protein>
    <recommendedName>
        <fullName evidence="10">CBS domain-containing protein</fullName>
    </recommendedName>
</protein>
<dbReference type="GO" id="GO:0016020">
    <property type="term" value="C:membrane"/>
    <property type="evidence" value="ECO:0007669"/>
    <property type="project" value="UniProtKB-SubCell"/>
</dbReference>
<sequence length="601" mass="66144">MRLVAFGGAVVCASSIPAASPASADTSPRRSLSFTPLFPRQNHRPARSPATARRKRSLFHRTASASPSPSSRVLQPSLMRRIAQPLTAGAVGLFVFLASGRALPAFASPLHSPLARRLALAGGRVSSAAGSVSATPQRLALDSMTWLALFLLSAAFHAAEKAVDNLYPWKIKEFAEEEGPTSPFAKLMNDILGFQFAILVTTTACTIFSAGLFANVMLMAFGPKSVTYASGVLTLLTVFFAELLPKALGVSQPEVVARSMVGPVILISSVLRPISGLFTRASTLILQLFRLDPKKGDGVSEEMLRLMILGAKESGGIQMEEGSMMESVLKLEDKKVNEVMRPRVDVVAIDRRRKLKELLQLAYETRCSRIPVYDGEIDQIVGVVKLKNVLRYLNDPRNLETATVEAIMHPERDKPYFFYEMMAAWDVLQEMRRHRFHMGIVVDEHGGTAGIVTLEDILEEVVGDIYDEDDEEDFREEDDMIIHNEAEHYYEISGAADLRAVEKFLGLDIDEESLSSFNSLSGYLCDEAGRIPDKGDYLLIGSYSFKVIDADDKRVLRLRVESIGDMDDEEGPEAERDQADSSRLTAVETDEAMAVPHPITI</sequence>
<feature type="transmembrane region" description="Helical" evidence="9">
    <location>
        <begin position="191"/>
        <end position="214"/>
    </location>
</feature>
<proteinExistence type="predicted"/>